<dbReference type="CDD" id="cd18023">
    <property type="entry name" value="DEXHc_HFM1"/>
    <property type="match status" value="1"/>
</dbReference>
<evidence type="ECO:0000256" key="1">
    <source>
        <dbReference type="ARBA" id="ARBA00010140"/>
    </source>
</evidence>
<feature type="compositionally biased region" description="Polar residues" evidence="11">
    <location>
        <begin position="1155"/>
        <end position="1167"/>
    </location>
</feature>
<evidence type="ECO:0000259" key="14">
    <source>
        <dbReference type="PROSITE" id="PS51194"/>
    </source>
</evidence>
<comment type="caution">
    <text evidence="15">The sequence shown here is derived from an EMBL/GenBank/DDBJ whole genome shotgun (WGS) entry which is preliminary data.</text>
</comment>
<dbReference type="GO" id="GO:0003676">
    <property type="term" value="F:nucleic acid binding"/>
    <property type="evidence" value="ECO:0007669"/>
    <property type="project" value="InterPro"/>
</dbReference>
<dbReference type="InterPro" id="IPR004179">
    <property type="entry name" value="Sec63-dom"/>
</dbReference>
<keyword evidence="12" id="KW-0812">Transmembrane</keyword>
<accession>A0A1G4I7K9</accession>
<dbReference type="SMART" id="SM00490">
    <property type="entry name" value="HELICc"/>
    <property type="match status" value="1"/>
</dbReference>
<evidence type="ECO:0000256" key="7">
    <source>
        <dbReference type="ARBA" id="ARBA00023254"/>
    </source>
</evidence>
<feature type="region of interest" description="Disordered" evidence="11">
    <location>
        <begin position="1185"/>
        <end position="1206"/>
    </location>
</feature>
<dbReference type="InterPro" id="IPR011545">
    <property type="entry name" value="DEAD/DEAH_box_helicase_dom"/>
</dbReference>
<keyword evidence="12" id="KW-0472">Membrane</keyword>
<dbReference type="FunFam" id="1.10.10.10:FF:001143">
    <property type="entry name" value="DEAD/DEAH box helicase family protein"/>
    <property type="match status" value="1"/>
</dbReference>
<dbReference type="GO" id="GO:0051321">
    <property type="term" value="P:meiotic cell cycle"/>
    <property type="evidence" value="ECO:0007669"/>
    <property type="project" value="UniProtKB-KW"/>
</dbReference>
<keyword evidence="3 15" id="KW-0378">Hydrolase</keyword>
<dbReference type="Pfam" id="PF02889">
    <property type="entry name" value="Sec63"/>
    <property type="match status" value="1"/>
</dbReference>
<dbReference type="PANTHER" id="PTHR47835:SF3">
    <property type="entry name" value="HELICASE FOR MEIOSIS 1"/>
    <property type="match status" value="1"/>
</dbReference>
<keyword evidence="16" id="KW-1185">Reference proteome</keyword>
<feature type="transmembrane region" description="Helical" evidence="12">
    <location>
        <begin position="12"/>
        <end position="31"/>
    </location>
</feature>
<organism evidence="15 16">
    <name type="scientific">Trypanosoma equiperdum</name>
    <dbReference type="NCBI Taxonomy" id="5694"/>
    <lineage>
        <taxon>Eukaryota</taxon>
        <taxon>Discoba</taxon>
        <taxon>Euglenozoa</taxon>
        <taxon>Kinetoplastea</taxon>
        <taxon>Metakinetoplastina</taxon>
        <taxon>Trypanosomatida</taxon>
        <taxon>Trypanosomatidae</taxon>
        <taxon>Trypanosoma</taxon>
    </lineage>
</organism>
<dbReference type="InterPro" id="IPR036388">
    <property type="entry name" value="WH-like_DNA-bd_sf"/>
</dbReference>
<sequence length="1408" mass="156085">MVYRSLCVPVEYILLKFYCSLFIYSLLGFVLNSRLPTNTPQAVVLMPILCDCLGPLASYFPHTNFTRVQERVIPAIIQNDFNVVVAAPTGSGKTALLEAAMLRLFKDRLTLNTVGSDAALPPNADDEVDAASGNKEYANSPTNRKAVYICPMKALAFEKYTQWRERFPALSVVMETGDQEAMRTVDAIMDEVFQTDIIITTPERWDGITRRWKEGVVWNLVASVALLMLDEVHTVSEERGAALEAVVSRMKAIKLSMTTRGPQVCRTRFVAISGTLPNIEDFAEWLQVPPAGVFSFTSADRPLPLTLRVVSYPSTSSNPFAFDRFLTLKLFGLIRRYSEGRPTLVFCASRGETMNSARRITEELNEAAAREGCERQLCASEEVQRLASSANDKQLRTMLLLGIAYHHAAMTANDRTLVERMFMGHYVSVICTTTTLALGVNLPAHLVIVKGTTFFKNGNRDDLPLSEIAQMSGRAGRPGLDTHGVALVLTTDDKAYLYKPLQHGDTCTTVESRLHQNMIEHVNAEVALRTIHNLSLGVEWIKTTFFWIRLRRCPRRYGIIFSTKQEEDDFDREQFADQLMRRMLAELEKQGCVAIGRDALKAGDVILNESATQTLQDRSPSSTGCRDVSDVNCAVESTRVGRAMARRYILFKTVETLNRELLHRFSHQSGRQGAPQIMGAAMAEEEGQIQQKTGESFTLHQVLRVFCHSSEFDGLRLRQGDKKHLNELNKVIRFPLNCGMRGGREVREDWHKVYVLIQAHLDRVAVSDFSLRNDCVRLWTVAPRVARFVVDYATTHPCFSLIQQSSLLCRCIEQGTWWDGLIIKQIEGIGENMAKALHEGGIKNFSDVLQANPRKLEALCGKNPPFGTDLQEKCHSRPMYNLALEHVTEAGTVRVVVSYKAGVSTRRDPPLEQCHMILLVGDLELDRTHLLRQIDCRTANRRPLVFTFQVSPGYRGQIMGSLTNGNFLGNDCNATLKVGGVEAGDSVKLQTATGFAQQPKHRTTAEKMQGTLKKTPDDVKVTDRNADRDSINEPVPHNRRSTEPFVTTPHQVRGDTSVIADQCASDLEGGEIGTTSAERGAHSAAVGCDDEATVVKTKMADSESSRRRDTEAGQTDEAFKYLLERKAQIASSMGIRVVSSPFGYKRRRENKENGSGDSPETRWSPQISCKEGDDMLLGGMEVVLPKTLSPPPNPVTDVGRGGARPSKRFRFNVQGVSPYTTVGRHAHYQGCYGDTRAAATHPIVNTIEPGVSPLFPHTTPPATYSTGHPTFQRSIFECPHASTPPHRTGVVHQLRVTTNAATSGRQLPHVGVDAYRQSTFSKAECFAPFTWGPRCVANASGAFAHGSAPQLPLGGSVACFGEVPRAEPSPLRRARPTEFGGYTSHNGVVDPSIRRGVVRHTTVHRGWW</sequence>
<keyword evidence="5" id="KW-0067">ATP-binding</keyword>
<dbReference type="Gene3D" id="3.40.50.300">
    <property type="entry name" value="P-loop containing nucleotide triphosphate hydrolases"/>
    <property type="match status" value="2"/>
</dbReference>
<name>A0A1G4I7K9_TRYEQ</name>
<dbReference type="CDD" id="cd18795">
    <property type="entry name" value="SF2_C_Ski2"/>
    <property type="match status" value="1"/>
</dbReference>
<keyword evidence="7" id="KW-0469">Meiosis</keyword>
<comment type="similarity">
    <text evidence="1">Belongs to the helicase family. SKI2 subfamily.</text>
</comment>
<evidence type="ECO:0000256" key="12">
    <source>
        <dbReference type="SAM" id="Phobius"/>
    </source>
</evidence>
<evidence type="ECO:0000256" key="5">
    <source>
        <dbReference type="ARBA" id="ARBA00022840"/>
    </source>
</evidence>
<evidence type="ECO:0000256" key="10">
    <source>
        <dbReference type="ARBA" id="ARBA00048988"/>
    </source>
</evidence>
<dbReference type="PROSITE" id="PS51192">
    <property type="entry name" value="HELICASE_ATP_BIND_1"/>
    <property type="match status" value="1"/>
</dbReference>
<dbReference type="PANTHER" id="PTHR47835">
    <property type="entry name" value="HFM1, ATP DEPENDENT DNA HELICASE HOMOLOG"/>
    <property type="match status" value="1"/>
</dbReference>
<dbReference type="InterPro" id="IPR027417">
    <property type="entry name" value="P-loop_NTPase"/>
</dbReference>
<evidence type="ECO:0000256" key="4">
    <source>
        <dbReference type="ARBA" id="ARBA00022806"/>
    </source>
</evidence>
<feature type="region of interest" description="Disordered" evidence="11">
    <location>
        <begin position="1146"/>
        <end position="1167"/>
    </location>
</feature>
<dbReference type="InterPro" id="IPR001650">
    <property type="entry name" value="Helicase_C-like"/>
</dbReference>
<dbReference type="PROSITE" id="PS51194">
    <property type="entry name" value="HELICASE_CTER"/>
    <property type="match status" value="1"/>
</dbReference>
<reference evidence="15" key="1">
    <citation type="submission" date="2016-09" db="EMBL/GenBank/DDBJ databases">
        <authorList>
            <person name="Hebert L."/>
            <person name="Moumen B."/>
        </authorList>
    </citation>
    <scope>NUCLEOTIDE SEQUENCE [LARGE SCALE GENOMIC DNA]</scope>
    <source>
        <strain evidence="15">OVI</strain>
    </source>
</reference>
<dbReference type="GO" id="GO:0043138">
    <property type="term" value="F:3'-5' DNA helicase activity"/>
    <property type="evidence" value="ECO:0007669"/>
    <property type="project" value="UniProtKB-EC"/>
</dbReference>
<evidence type="ECO:0000259" key="13">
    <source>
        <dbReference type="PROSITE" id="PS51192"/>
    </source>
</evidence>
<evidence type="ECO:0000313" key="16">
    <source>
        <dbReference type="Proteomes" id="UP000195570"/>
    </source>
</evidence>
<dbReference type="SUPFAM" id="SSF158702">
    <property type="entry name" value="Sec63 N-terminal domain-like"/>
    <property type="match status" value="1"/>
</dbReference>
<dbReference type="EMBL" id="CZPT02000805">
    <property type="protein sequence ID" value="SCU67804.1"/>
    <property type="molecule type" value="Genomic_DNA"/>
</dbReference>
<protein>
    <recommendedName>
        <fullName evidence="9">DNA 3'-5' helicase</fullName>
        <ecNumber evidence="9">5.6.2.4</ecNumber>
    </recommendedName>
</protein>
<dbReference type="Pfam" id="PF00270">
    <property type="entry name" value="DEAD"/>
    <property type="match status" value="1"/>
</dbReference>
<evidence type="ECO:0000256" key="6">
    <source>
        <dbReference type="ARBA" id="ARBA00023235"/>
    </source>
</evidence>
<evidence type="ECO:0000256" key="9">
    <source>
        <dbReference type="ARBA" id="ARBA00034808"/>
    </source>
</evidence>
<keyword evidence="6" id="KW-0413">Isomerase</keyword>
<dbReference type="SMART" id="SM00973">
    <property type="entry name" value="Sec63"/>
    <property type="match status" value="1"/>
</dbReference>
<dbReference type="InterPro" id="IPR057842">
    <property type="entry name" value="WH_MER3"/>
</dbReference>
<feature type="domain" description="Helicase C-terminal" evidence="14">
    <location>
        <begin position="329"/>
        <end position="526"/>
    </location>
</feature>
<comment type="catalytic activity">
    <reaction evidence="8">
        <text>Couples ATP hydrolysis with the unwinding of duplex DNA by translocating in the 3'-5' direction.</text>
        <dbReference type="EC" id="5.6.2.4"/>
    </reaction>
</comment>
<evidence type="ECO:0000256" key="11">
    <source>
        <dbReference type="SAM" id="MobiDB-lite"/>
    </source>
</evidence>
<feature type="domain" description="Helicase ATP-binding" evidence="13">
    <location>
        <begin position="74"/>
        <end position="294"/>
    </location>
</feature>
<dbReference type="GO" id="GO:0016887">
    <property type="term" value="F:ATP hydrolysis activity"/>
    <property type="evidence" value="ECO:0007669"/>
    <property type="project" value="RHEA"/>
</dbReference>
<feature type="region of interest" description="Disordered" evidence="11">
    <location>
        <begin position="995"/>
        <end position="1049"/>
    </location>
</feature>
<dbReference type="InterPro" id="IPR052247">
    <property type="entry name" value="Meiotic_Crossover_Helicase"/>
</dbReference>
<dbReference type="Proteomes" id="UP000195570">
    <property type="component" value="Unassembled WGS sequence"/>
</dbReference>
<dbReference type="Gene3D" id="1.10.3380.10">
    <property type="entry name" value="Sec63 N-terminal domain-like domain"/>
    <property type="match status" value="1"/>
</dbReference>
<dbReference type="EC" id="5.6.2.4" evidence="9"/>
<dbReference type="Pfam" id="PF23445">
    <property type="entry name" value="WHD_SNRNP200"/>
    <property type="match status" value="1"/>
</dbReference>
<gene>
    <name evidence="15" type="ORF">TEOVI_000860400</name>
</gene>
<evidence type="ECO:0000256" key="3">
    <source>
        <dbReference type="ARBA" id="ARBA00022801"/>
    </source>
</evidence>
<dbReference type="VEuPathDB" id="TriTrypDB:TEOVI_000860400"/>
<dbReference type="GO" id="GO:0005524">
    <property type="term" value="F:ATP binding"/>
    <property type="evidence" value="ECO:0007669"/>
    <property type="project" value="UniProtKB-KW"/>
</dbReference>
<evidence type="ECO:0000313" key="15">
    <source>
        <dbReference type="EMBL" id="SCU67804.1"/>
    </source>
</evidence>
<proteinExistence type="inferred from homology"/>
<dbReference type="Pfam" id="PF00271">
    <property type="entry name" value="Helicase_C"/>
    <property type="match status" value="1"/>
</dbReference>
<keyword evidence="2" id="KW-0547">Nucleotide-binding</keyword>
<dbReference type="InterPro" id="IPR014001">
    <property type="entry name" value="Helicase_ATP-bd"/>
</dbReference>
<keyword evidence="12" id="KW-1133">Transmembrane helix</keyword>
<dbReference type="GeneID" id="92382538"/>
<dbReference type="Gene3D" id="1.10.150.20">
    <property type="entry name" value="5' to 3' exonuclease, C-terminal subdomain"/>
    <property type="match status" value="1"/>
</dbReference>
<feature type="compositionally biased region" description="Basic and acidic residues" evidence="11">
    <location>
        <begin position="1014"/>
        <end position="1031"/>
    </location>
</feature>
<dbReference type="RefSeq" id="XP_067079080.1">
    <property type="nucleotide sequence ID" value="XM_067222979.1"/>
</dbReference>
<keyword evidence="4 15" id="KW-0347">Helicase</keyword>
<comment type="catalytic activity">
    <reaction evidence="10">
        <text>ATP + H2O = ADP + phosphate + H(+)</text>
        <dbReference type="Rhea" id="RHEA:13065"/>
        <dbReference type="ChEBI" id="CHEBI:15377"/>
        <dbReference type="ChEBI" id="CHEBI:15378"/>
        <dbReference type="ChEBI" id="CHEBI:30616"/>
        <dbReference type="ChEBI" id="CHEBI:43474"/>
        <dbReference type="ChEBI" id="CHEBI:456216"/>
        <dbReference type="EC" id="5.6.2.4"/>
    </reaction>
</comment>
<dbReference type="Gene3D" id="1.10.10.10">
    <property type="entry name" value="Winged helix-like DNA-binding domain superfamily/Winged helix DNA-binding domain"/>
    <property type="match status" value="1"/>
</dbReference>
<evidence type="ECO:0000256" key="8">
    <source>
        <dbReference type="ARBA" id="ARBA00034617"/>
    </source>
</evidence>
<dbReference type="SUPFAM" id="SSF52540">
    <property type="entry name" value="P-loop containing nucleoside triphosphate hydrolases"/>
    <property type="match status" value="1"/>
</dbReference>
<evidence type="ECO:0000256" key="2">
    <source>
        <dbReference type="ARBA" id="ARBA00022741"/>
    </source>
</evidence>
<dbReference type="SMART" id="SM00487">
    <property type="entry name" value="DEXDc"/>
    <property type="match status" value="1"/>
</dbReference>